<comment type="caution">
    <text evidence="1">The sequence shown here is derived from an EMBL/GenBank/DDBJ whole genome shotgun (WGS) entry which is preliminary data.</text>
</comment>
<dbReference type="Proteomes" id="UP000740926">
    <property type="component" value="Unassembled WGS sequence"/>
</dbReference>
<proteinExistence type="predicted"/>
<reference evidence="1 2" key="1">
    <citation type="journal article" date="2020" name="Microb. Genom.">
        <title>Genetic diversity of clinical and environmental Mucorales isolates obtained from an investigation of mucormycosis cases among solid organ transplant recipients.</title>
        <authorList>
            <person name="Nguyen M.H."/>
            <person name="Kaul D."/>
            <person name="Muto C."/>
            <person name="Cheng S.J."/>
            <person name="Richter R.A."/>
            <person name="Bruno V.M."/>
            <person name="Liu G."/>
            <person name="Beyhan S."/>
            <person name="Sundermann A.J."/>
            <person name="Mounaud S."/>
            <person name="Pasculle A.W."/>
            <person name="Nierman W.C."/>
            <person name="Driscoll E."/>
            <person name="Cumbie R."/>
            <person name="Clancy C.J."/>
            <person name="Dupont C.L."/>
        </authorList>
    </citation>
    <scope>NUCLEOTIDE SEQUENCE [LARGE SCALE GENOMIC DNA]</scope>
    <source>
        <strain evidence="1 2">GL24</strain>
    </source>
</reference>
<evidence type="ECO:0000313" key="1">
    <source>
        <dbReference type="EMBL" id="KAG1529866.1"/>
    </source>
</evidence>
<organism evidence="1 2">
    <name type="scientific">Rhizopus delemar</name>
    <dbReference type="NCBI Taxonomy" id="936053"/>
    <lineage>
        <taxon>Eukaryota</taxon>
        <taxon>Fungi</taxon>
        <taxon>Fungi incertae sedis</taxon>
        <taxon>Mucoromycota</taxon>
        <taxon>Mucoromycotina</taxon>
        <taxon>Mucoromycetes</taxon>
        <taxon>Mucorales</taxon>
        <taxon>Mucorineae</taxon>
        <taxon>Rhizopodaceae</taxon>
        <taxon>Rhizopus</taxon>
    </lineage>
</organism>
<name>A0A9P6XPX4_9FUNG</name>
<protein>
    <submittedName>
        <fullName evidence="1">Uncharacterized protein</fullName>
    </submittedName>
</protein>
<evidence type="ECO:0000313" key="2">
    <source>
        <dbReference type="Proteomes" id="UP000740926"/>
    </source>
</evidence>
<gene>
    <name evidence="1" type="ORF">G6F50_017706</name>
</gene>
<dbReference type="EMBL" id="JAANIU010013814">
    <property type="protein sequence ID" value="KAG1529866.1"/>
    <property type="molecule type" value="Genomic_DNA"/>
</dbReference>
<sequence length="66" mass="7003">MQVRRGDCSGKVLAEVALPAQPDADGFVTLRATLPKGTQGNGDLCINFTGDTRPAMWVLDEVTLGK</sequence>
<accession>A0A9P6XPX4</accession>
<dbReference type="Gene3D" id="2.60.120.260">
    <property type="entry name" value="Galactose-binding domain-like"/>
    <property type="match status" value="1"/>
</dbReference>
<keyword evidence="2" id="KW-1185">Reference proteome</keyword>
<dbReference type="AlphaFoldDB" id="A0A9P6XPX4"/>